<protein>
    <submittedName>
        <fullName evidence="1">Uncharacterized protein</fullName>
    </submittedName>
</protein>
<evidence type="ECO:0000313" key="1">
    <source>
        <dbReference type="EMBL" id="EMN18921.1"/>
    </source>
</evidence>
<evidence type="ECO:0000313" key="2">
    <source>
        <dbReference type="Proteomes" id="UP000012166"/>
    </source>
</evidence>
<comment type="caution">
    <text evidence="1">The sequence shown here is derived from an EMBL/GenBank/DDBJ whole genome shotgun (WGS) entry which is preliminary data.</text>
</comment>
<dbReference type="AlphaFoldDB" id="A0ABC9SMJ7"/>
<proteinExistence type="predicted"/>
<name>A0ABC9SMJ7_LEPBO</name>
<sequence length="68" mass="8048">MRAFTTKQENQQKERNEKKIICRNGCPQRNDQNRVFNEQFKGNIERATNKIGRSADQEIHQSVKIRMG</sequence>
<dbReference type="EMBL" id="AHMS02000005">
    <property type="protein sequence ID" value="EMN18921.1"/>
    <property type="molecule type" value="Genomic_DNA"/>
</dbReference>
<reference evidence="1 2" key="1">
    <citation type="submission" date="2013-01" db="EMBL/GenBank/DDBJ databases">
        <authorList>
            <person name="Harkins D.M."/>
            <person name="Durkin A.S."/>
            <person name="Brinkac L.M."/>
            <person name="Haft D.H."/>
            <person name="Selengut J.D."/>
            <person name="Sanka R."/>
            <person name="DePew J."/>
            <person name="Purushe J."/>
            <person name="Hartskeerl R.A."/>
            <person name="Ahmed A."/>
            <person name="van der Linden H."/>
            <person name="Goris M.G.A."/>
            <person name="Vinetz J.M."/>
            <person name="Sutton G.G."/>
            <person name="Nierman W.C."/>
            <person name="Fouts D.E."/>
        </authorList>
    </citation>
    <scope>NUCLEOTIDE SEQUENCE [LARGE SCALE GENOMIC DNA]</scope>
    <source>
        <strain evidence="1 2">Brem 328</strain>
    </source>
</reference>
<dbReference type="Proteomes" id="UP000012166">
    <property type="component" value="Unassembled WGS sequence"/>
</dbReference>
<gene>
    <name evidence="1" type="ORF">LEP1GSC056_2072</name>
</gene>
<organism evidence="1 2">
    <name type="scientific">Leptospira borgpetersenii str. Brem 328</name>
    <dbReference type="NCBI Taxonomy" id="1049780"/>
    <lineage>
        <taxon>Bacteria</taxon>
        <taxon>Pseudomonadati</taxon>
        <taxon>Spirochaetota</taxon>
        <taxon>Spirochaetia</taxon>
        <taxon>Leptospirales</taxon>
        <taxon>Leptospiraceae</taxon>
        <taxon>Leptospira</taxon>
    </lineage>
</organism>
<accession>A0ABC9SMJ7</accession>